<dbReference type="AlphaFoldDB" id="A0AAN7ZFQ5"/>
<evidence type="ECO:0000256" key="1">
    <source>
        <dbReference type="SAM" id="MobiDB-lite"/>
    </source>
</evidence>
<comment type="caution">
    <text evidence="3">The sequence shown here is derived from an EMBL/GenBank/DDBJ whole genome shotgun (WGS) entry which is preliminary data.</text>
</comment>
<reference evidence="3 4" key="1">
    <citation type="journal article" date="2024" name="Insects">
        <title>An Improved Chromosome-Level Genome Assembly of the Firefly Pyrocoelia pectoralis.</title>
        <authorList>
            <person name="Fu X."/>
            <person name="Meyer-Rochow V.B."/>
            <person name="Ballantyne L."/>
            <person name="Zhu X."/>
        </authorList>
    </citation>
    <scope>NUCLEOTIDE SEQUENCE [LARGE SCALE GENOMIC DNA]</scope>
    <source>
        <strain evidence="3">XCY_ONT2</strain>
    </source>
</reference>
<evidence type="ECO:0000313" key="4">
    <source>
        <dbReference type="Proteomes" id="UP001329430"/>
    </source>
</evidence>
<dbReference type="GO" id="GO:0000725">
    <property type="term" value="P:recombinational repair"/>
    <property type="evidence" value="ECO:0007669"/>
    <property type="project" value="InterPro"/>
</dbReference>
<dbReference type="InterPro" id="IPR058570">
    <property type="entry name" value="HROB_OB"/>
</dbReference>
<dbReference type="EMBL" id="JAVRBK010000010">
    <property type="protein sequence ID" value="KAK5637928.1"/>
    <property type="molecule type" value="Genomic_DNA"/>
</dbReference>
<proteinExistence type="predicted"/>
<dbReference type="Proteomes" id="UP001329430">
    <property type="component" value="Chromosome 10"/>
</dbReference>
<protein>
    <recommendedName>
        <fullName evidence="2">Homologous recombination OB-fold protein OB-fold domain-containing protein</fullName>
    </recommendedName>
</protein>
<gene>
    <name evidence="3" type="ORF">RI129_012223</name>
</gene>
<evidence type="ECO:0000313" key="3">
    <source>
        <dbReference type="EMBL" id="KAK5637928.1"/>
    </source>
</evidence>
<feature type="domain" description="Homologous recombination OB-fold protein OB-fold" evidence="2">
    <location>
        <begin position="113"/>
        <end position="193"/>
    </location>
</feature>
<dbReference type="PANTHER" id="PTHR14523">
    <property type="entry name" value="UNCHARACTERIZED PROTEIN C17ORF53 HOMOLOG"/>
    <property type="match status" value="1"/>
</dbReference>
<organism evidence="3 4">
    <name type="scientific">Pyrocoelia pectoralis</name>
    <dbReference type="NCBI Taxonomy" id="417401"/>
    <lineage>
        <taxon>Eukaryota</taxon>
        <taxon>Metazoa</taxon>
        <taxon>Ecdysozoa</taxon>
        <taxon>Arthropoda</taxon>
        <taxon>Hexapoda</taxon>
        <taxon>Insecta</taxon>
        <taxon>Pterygota</taxon>
        <taxon>Neoptera</taxon>
        <taxon>Endopterygota</taxon>
        <taxon>Coleoptera</taxon>
        <taxon>Polyphaga</taxon>
        <taxon>Elateriformia</taxon>
        <taxon>Elateroidea</taxon>
        <taxon>Lampyridae</taxon>
        <taxon>Lampyrinae</taxon>
        <taxon>Pyrocoelia</taxon>
    </lineage>
</organism>
<dbReference type="PANTHER" id="PTHR14523:SF1">
    <property type="entry name" value="HOMOLOGOUS RECOMBINATION OB-FOLD PROTEIN"/>
    <property type="match status" value="1"/>
</dbReference>
<feature type="region of interest" description="Disordered" evidence="1">
    <location>
        <begin position="18"/>
        <end position="41"/>
    </location>
</feature>
<dbReference type="InterPro" id="IPR028045">
    <property type="entry name" value="HROB"/>
</dbReference>
<keyword evidence="4" id="KW-1185">Reference proteome</keyword>
<accession>A0AAN7ZFQ5</accession>
<evidence type="ECO:0000259" key="2">
    <source>
        <dbReference type="Pfam" id="PF15072"/>
    </source>
</evidence>
<dbReference type="Pfam" id="PF15072">
    <property type="entry name" value="HROB"/>
    <property type="match status" value="1"/>
</dbReference>
<name>A0AAN7ZFQ5_9COLE</name>
<sequence>MFEDFIDNDIFKVPWDIPCPPPSRKIPSPSKQPKKVKRKFPGPAGLLSNTLQSQSTLNEIPCSQDLAEVCQAPWEQMSKDFRLLNDRGVYLPDKYNIAWIKTKAKDNRLINRKAPFLTGTIHKINTKTSIVTIVLKDPTGQINGTIVNNLYENYQKHLVTGTVITLQQVGVLMTHAGNYYLTITSNNLVSIYNGHSVIRLKNYTVEDFSKNITTVKALHSNNVNRSVNTFQENHIKPPPPQQLYPNHTMLTEEDAEILNSVFEGVDVDSFFDDV</sequence>